<feature type="region of interest" description="Disordered" evidence="1">
    <location>
        <begin position="93"/>
        <end position="128"/>
    </location>
</feature>
<proteinExistence type="predicted"/>
<dbReference type="AlphaFoldDB" id="C1EEG7"/>
<sequence length="374" mass="41126">MSERWANVDASCGPMDASYQELWGPAALARAQRNDLETPLENELGLLRAMRKRCGPFASVGKMVTHLRSARGKLHWSVNGYFRETVLDAGGSVDFAPRPSAREDAGRGATDGEEEDVEHGEKGHEETPSLPSLVWEMLLSRVTLPDVCRLARVSRLTRDIARSNAVWRAQFVARWGEPAACRVAAARFAKRRGREPRIFHGGEGFDGSGGGRPGFAAGDDVDDDGVVPSSARNDPVADWKDEYRQRHEKERKMTCPECHAARVTPIVYGFPSPQLVTALKKQKVLLGGDYLVEGDPSWACRACQSRWRAWPFAWPAVGPEQERLGIAPHPGLSGKSGCGPGLGTDLDDAQPLPEWELEKPPFIRTYTDSEDGSQ</sequence>
<dbReference type="SMART" id="SM00256">
    <property type="entry name" value="FBOX"/>
    <property type="match status" value="1"/>
</dbReference>
<dbReference type="Pfam" id="PF00646">
    <property type="entry name" value="F-box"/>
    <property type="match status" value="1"/>
</dbReference>
<feature type="region of interest" description="Disordered" evidence="1">
    <location>
        <begin position="199"/>
        <end position="234"/>
    </location>
</feature>
<accession>C1EEG7</accession>
<keyword evidence="4" id="KW-1185">Reference proteome</keyword>
<dbReference type="Gene3D" id="1.20.1280.50">
    <property type="match status" value="1"/>
</dbReference>
<dbReference type="PROSITE" id="PS50181">
    <property type="entry name" value="FBOX"/>
    <property type="match status" value="1"/>
</dbReference>
<dbReference type="Proteomes" id="UP000002009">
    <property type="component" value="Chromosome 11"/>
</dbReference>
<dbReference type="OrthoDB" id="548559at2759"/>
<evidence type="ECO:0000259" key="2">
    <source>
        <dbReference type="PROSITE" id="PS50181"/>
    </source>
</evidence>
<dbReference type="RefSeq" id="XP_002505275.1">
    <property type="nucleotide sequence ID" value="XM_002505229.1"/>
</dbReference>
<dbReference type="OMA" id="SRWRAWP"/>
<feature type="domain" description="F-box" evidence="2">
    <location>
        <begin position="124"/>
        <end position="170"/>
    </location>
</feature>
<evidence type="ECO:0000313" key="3">
    <source>
        <dbReference type="EMBL" id="ACO66533.1"/>
    </source>
</evidence>
<dbReference type="InterPro" id="IPR036047">
    <property type="entry name" value="F-box-like_dom_sf"/>
</dbReference>
<dbReference type="eggNOG" id="ENOG502T0IE">
    <property type="taxonomic scope" value="Eukaryota"/>
</dbReference>
<reference evidence="3 4" key="1">
    <citation type="journal article" date="2009" name="Science">
        <title>Green evolution and dynamic adaptations revealed by genomes of the marine picoeukaryotes Micromonas.</title>
        <authorList>
            <person name="Worden A.Z."/>
            <person name="Lee J.H."/>
            <person name="Mock T."/>
            <person name="Rouze P."/>
            <person name="Simmons M.P."/>
            <person name="Aerts A.L."/>
            <person name="Allen A.E."/>
            <person name="Cuvelier M.L."/>
            <person name="Derelle E."/>
            <person name="Everett M.V."/>
            <person name="Foulon E."/>
            <person name="Grimwood J."/>
            <person name="Gundlach H."/>
            <person name="Henrissat B."/>
            <person name="Napoli C."/>
            <person name="McDonald S.M."/>
            <person name="Parker M.S."/>
            <person name="Rombauts S."/>
            <person name="Salamov A."/>
            <person name="Von Dassow P."/>
            <person name="Badger J.H."/>
            <person name="Coutinho P.M."/>
            <person name="Demir E."/>
            <person name="Dubchak I."/>
            <person name="Gentemann C."/>
            <person name="Eikrem W."/>
            <person name="Gready J.E."/>
            <person name="John U."/>
            <person name="Lanier W."/>
            <person name="Lindquist E.A."/>
            <person name="Lucas S."/>
            <person name="Mayer K.F."/>
            <person name="Moreau H."/>
            <person name="Not F."/>
            <person name="Otillar R."/>
            <person name="Panaud O."/>
            <person name="Pangilinan J."/>
            <person name="Paulsen I."/>
            <person name="Piegu B."/>
            <person name="Poliakov A."/>
            <person name="Robbens S."/>
            <person name="Schmutz J."/>
            <person name="Toulza E."/>
            <person name="Wyss T."/>
            <person name="Zelensky A."/>
            <person name="Zhou K."/>
            <person name="Armbrust E.V."/>
            <person name="Bhattacharya D."/>
            <person name="Goodenough U.W."/>
            <person name="Van de Peer Y."/>
            <person name="Grigoriev I.V."/>
        </authorList>
    </citation>
    <scope>NUCLEOTIDE SEQUENCE [LARGE SCALE GENOMIC DNA]</scope>
    <source>
        <strain evidence="4">RCC299 / NOUM17</strain>
    </source>
</reference>
<dbReference type="SUPFAM" id="SSF81383">
    <property type="entry name" value="F-box domain"/>
    <property type="match status" value="1"/>
</dbReference>
<protein>
    <recommendedName>
        <fullName evidence="2">F-box domain-containing protein</fullName>
    </recommendedName>
</protein>
<evidence type="ECO:0000256" key="1">
    <source>
        <dbReference type="SAM" id="MobiDB-lite"/>
    </source>
</evidence>
<name>C1EEG7_MICCC</name>
<gene>
    <name evidence="3" type="ORF">MICPUN_53429</name>
</gene>
<feature type="region of interest" description="Disordered" evidence="1">
    <location>
        <begin position="326"/>
        <end position="374"/>
    </location>
</feature>
<dbReference type="InParanoid" id="C1EEG7"/>
<dbReference type="KEGG" id="mis:MICPUN_53429"/>
<dbReference type="InterPro" id="IPR001810">
    <property type="entry name" value="F-box_dom"/>
</dbReference>
<organism evidence="3 4">
    <name type="scientific">Micromonas commoda (strain RCC299 / NOUM17 / CCMP2709)</name>
    <name type="common">Picoplanktonic green alga</name>
    <dbReference type="NCBI Taxonomy" id="296587"/>
    <lineage>
        <taxon>Eukaryota</taxon>
        <taxon>Viridiplantae</taxon>
        <taxon>Chlorophyta</taxon>
        <taxon>Mamiellophyceae</taxon>
        <taxon>Mamiellales</taxon>
        <taxon>Mamiellaceae</taxon>
        <taxon>Micromonas</taxon>
    </lineage>
</organism>
<feature type="compositionally biased region" description="Gly residues" evidence="1">
    <location>
        <begin position="201"/>
        <end position="213"/>
    </location>
</feature>
<dbReference type="EMBL" id="CP001330">
    <property type="protein sequence ID" value="ACO66533.1"/>
    <property type="molecule type" value="Genomic_DNA"/>
</dbReference>
<evidence type="ECO:0000313" key="4">
    <source>
        <dbReference type="Proteomes" id="UP000002009"/>
    </source>
</evidence>
<dbReference type="GeneID" id="8247396"/>